<gene>
    <name evidence="2" type="ORF">EVAR_69480_1</name>
</gene>
<evidence type="ECO:0000313" key="2">
    <source>
        <dbReference type="EMBL" id="GBP04135.1"/>
    </source>
</evidence>
<evidence type="ECO:0000313" key="3">
    <source>
        <dbReference type="Proteomes" id="UP000299102"/>
    </source>
</evidence>
<feature type="compositionally biased region" description="Low complexity" evidence="1">
    <location>
        <begin position="8"/>
        <end position="21"/>
    </location>
</feature>
<sequence length="95" mass="10156">MIAISEEQQQQQQHQQQQTDNNNAITIATATTTAIISTTTTSSNSHVNCSTAALNGPKQTTNNAKLKPYNGFKTPQNTLNSKIILPPPALLTAPP</sequence>
<dbReference type="Proteomes" id="UP000299102">
    <property type="component" value="Unassembled WGS sequence"/>
</dbReference>
<protein>
    <submittedName>
        <fullName evidence="2">Uncharacterized protein</fullName>
    </submittedName>
</protein>
<dbReference type="AlphaFoldDB" id="A0A4C1SQ70"/>
<proteinExistence type="predicted"/>
<organism evidence="2 3">
    <name type="scientific">Eumeta variegata</name>
    <name type="common">Bagworm moth</name>
    <name type="synonym">Eumeta japonica</name>
    <dbReference type="NCBI Taxonomy" id="151549"/>
    <lineage>
        <taxon>Eukaryota</taxon>
        <taxon>Metazoa</taxon>
        <taxon>Ecdysozoa</taxon>
        <taxon>Arthropoda</taxon>
        <taxon>Hexapoda</taxon>
        <taxon>Insecta</taxon>
        <taxon>Pterygota</taxon>
        <taxon>Neoptera</taxon>
        <taxon>Endopterygota</taxon>
        <taxon>Lepidoptera</taxon>
        <taxon>Glossata</taxon>
        <taxon>Ditrysia</taxon>
        <taxon>Tineoidea</taxon>
        <taxon>Psychidae</taxon>
        <taxon>Oiketicinae</taxon>
        <taxon>Eumeta</taxon>
    </lineage>
</organism>
<feature type="region of interest" description="Disordered" evidence="1">
    <location>
        <begin position="1"/>
        <end position="21"/>
    </location>
</feature>
<accession>A0A4C1SQ70</accession>
<dbReference type="EMBL" id="BGZK01003735">
    <property type="protein sequence ID" value="GBP04135.1"/>
    <property type="molecule type" value="Genomic_DNA"/>
</dbReference>
<keyword evidence="3" id="KW-1185">Reference proteome</keyword>
<comment type="caution">
    <text evidence="2">The sequence shown here is derived from an EMBL/GenBank/DDBJ whole genome shotgun (WGS) entry which is preliminary data.</text>
</comment>
<evidence type="ECO:0000256" key="1">
    <source>
        <dbReference type="SAM" id="MobiDB-lite"/>
    </source>
</evidence>
<name>A0A4C1SQ70_EUMVA</name>
<reference evidence="2 3" key="1">
    <citation type="journal article" date="2019" name="Commun. Biol.">
        <title>The bagworm genome reveals a unique fibroin gene that provides high tensile strength.</title>
        <authorList>
            <person name="Kono N."/>
            <person name="Nakamura H."/>
            <person name="Ohtoshi R."/>
            <person name="Tomita M."/>
            <person name="Numata K."/>
            <person name="Arakawa K."/>
        </authorList>
    </citation>
    <scope>NUCLEOTIDE SEQUENCE [LARGE SCALE GENOMIC DNA]</scope>
</reference>